<keyword evidence="2 4" id="KW-0863">Zinc-finger</keyword>
<sequence length="495" mass="56985">MVASLLAADYPGEIATPTPKALIHLVQRRYGVQVSYSTAWRGKKEAADDVRVTPEEGFRLMYWYMFMLEKMNPDTVSYVEVDEEHKFKYLFFALGASIEGFRVMRKVIILDGTHLKTAYGGVLLVATTQDPDHHHYPLAFGVVDGENNESWFWFLEKLKSLIPYGPEIVFVSDRNFSLLRAIAMLYPLSHHGHCIYHLSQNVKGKVIGVNKAICAKKFRQCARAYTEAEFLQLYCDFSSTYPSARLYLHEHTEIKHWARCYFPGEKYNLDTSNAVESINGVLENARNYSLLQMIDAIIEKMIKWFAKHRKASAEISTAQKLVPFVEKELHKTCKEAKLLVVNELNCYRLEYSVIGSDGLQYVVNLRSKTCSCKQFDIEKYPCVHAVAAAREAKKEADPEIQLHDLCSKYYWIDLWVLTYSRTIYLVPNSCQWIVPEETMKRLILPPDYDVKQGRRQEKRYASAGEDRDKGGKKKSKKSKKPTGTSEWLDNDGDQN</sequence>
<dbReference type="InterPro" id="IPR018289">
    <property type="entry name" value="MULE_transposase_dom"/>
</dbReference>
<protein>
    <submittedName>
        <fullName evidence="8">Uncharacterized protein LOC104709736</fullName>
    </submittedName>
</protein>
<evidence type="ECO:0000259" key="6">
    <source>
        <dbReference type="PROSITE" id="PS50966"/>
    </source>
</evidence>
<keyword evidence="7" id="KW-1185">Reference proteome</keyword>
<dbReference type="InterPro" id="IPR007527">
    <property type="entry name" value="Znf_SWIM"/>
</dbReference>
<dbReference type="GeneID" id="104709736"/>
<dbReference type="Pfam" id="PF10551">
    <property type="entry name" value="MULE"/>
    <property type="match status" value="1"/>
</dbReference>
<proteinExistence type="predicted"/>
<keyword evidence="1" id="KW-0479">Metal-binding</keyword>
<name>A0ABM0TD84_CAMSA</name>
<reference evidence="7" key="1">
    <citation type="journal article" date="2014" name="Nat. Commun.">
        <title>The emerging biofuel crop Camelina sativa retains a highly undifferentiated hexaploid genome structure.</title>
        <authorList>
            <person name="Kagale S."/>
            <person name="Koh C."/>
            <person name="Nixon J."/>
            <person name="Bollina V."/>
            <person name="Clarke W.E."/>
            <person name="Tuteja R."/>
            <person name="Spillane C."/>
            <person name="Robinson S.J."/>
            <person name="Links M.G."/>
            <person name="Clarke C."/>
            <person name="Higgins E.E."/>
            <person name="Huebert T."/>
            <person name="Sharpe A.G."/>
            <person name="Parkin I.A."/>
        </authorList>
    </citation>
    <scope>NUCLEOTIDE SEQUENCE [LARGE SCALE GENOMIC DNA]</scope>
    <source>
        <strain evidence="7">cv. DH55</strain>
    </source>
</reference>
<dbReference type="InterPro" id="IPR006564">
    <property type="entry name" value="Znf_PMZ"/>
</dbReference>
<dbReference type="PANTHER" id="PTHR31973">
    <property type="entry name" value="POLYPROTEIN, PUTATIVE-RELATED"/>
    <property type="match status" value="1"/>
</dbReference>
<dbReference type="SMART" id="SM00575">
    <property type="entry name" value="ZnF_PMZ"/>
    <property type="match status" value="1"/>
</dbReference>
<feature type="compositionally biased region" description="Basic residues" evidence="5">
    <location>
        <begin position="470"/>
        <end position="480"/>
    </location>
</feature>
<evidence type="ECO:0000313" key="7">
    <source>
        <dbReference type="Proteomes" id="UP000694864"/>
    </source>
</evidence>
<dbReference type="RefSeq" id="XP_010424602.1">
    <property type="nucleotide sequence ID" value="XM_010426300.1"/>
</dbReference>
<organism evidence="7 8">
    <name type="scientific">Camelina sativa</name>
    <name type="common">False flax</name>
    <name type="synonym">Myagrum sativum</name>
    <dbReference type="NCBI Taxonomy" id="90675"/>
    <lineage>
        <taxon>Eukaryota</taxon>
        <taxon>Viridiplantae</taxon>
        <taxon>Streptophyta</taxon>
        <taxon>Embryophyta</taxon>
        <taxon>Tracheophyta</taxon>
        <taxon>Spermatophyta</taxon>
        <taxon>Magnoliopsida</taxon>
        <taxon>eudicotyledons</taxon>
        <taxon>Gunneridae</taxon>
        <taxon>Pentapetalae</taxon>
        <taxon>rosids</taxon>
        <taxon>malvids</taxon>
        <taxon>Brassicales</taxon>
        <taxon>Brassicaceae</taxon>
        <taxon>Camelineae</taxon>
        <taxon>Camelina</taxon>
    </lineage>
</organism>
<dbReference type="Proteomes" id="UP000694864">
    <property type="component" value="Chromosome 8"/>
</dbReference>
<evidence type="ECO:0000256" key="5">
    <source>
        <dbReference type="SAM" id="MobiDB-lite"/>
    </source>
</evidence>
<reference evidence="8" key="2">
    <citation type="submission" date="2025-08" db="UniProtKB">
        <authorList>
            <consortium name="RefSeq"/>
        </authorList>
    </citation>
    <scope>IDENTIFICATION</scope>
    <source>
        <tissue evidence="8">Leaf</tissue>
    </source>
</reference>
<accession>A0ABM0TD84</accession>
<gene>
    <name evidence="8" type="primary">LOC104709736</name>
</gene>
<keyword evidence="3" id="KW-0862">Zinc</keyword>
<dbReference type="Pfam" id="PF04434">
    <property type="entry name" value="SWIM"/>
    <property type="match status" value="1"/>
</dbReference>
<feature type="region of interest" description="Disordered" evidence="5">
    <location>
        <begin position="453"/>
        <end position="495"/>
    </location>
</feature>
<evidence type="ECO:0000256" key="4">
    <source>
        <dbReference type="PROSITE-ProRule" id="PRU00325"/>
    </source>
</evidence>
<dbReference type="PANTHER" id="PTHR31973:SF187">
    <property type="entry name" value="MUTATOR TRANSPOSASE MUDRA PROTEIN"/>
    <property type="match status" value="1"/>
</dbReference>
<feature type="domain" description="SWIM-type" evidence="6">
    <location>
        <begin position="361"/>
        <end position="393"/>
    </location>
</feature>
<feature type="compositionally biased region" description="Basic and acidic residues" evidence="5">
    <location>
        <begin position="453"/>
        <end position="469"/>
    </location>
</feature>
<evidence type="ECO:0000256" key="2">
    <source>
        <dbReference type="ARBA" id="ARBA00022771"/>
    </source>
</evidence>
<evidence type="ECO:0000256" key="3">
    <source>
        <dbReference type="ARBA" id="ARBA00022833"/>
    </source>
</evidence>
<evidence type="ECO:0000313" key="8">
    <source>
        <dbReference type="RefSeq" id="XP_010424602.1"/>
    </source>
</evidence>
<dbReference type="PROSITE" id="PS50966">
    <property type="entry name" value="ZF_SWIM"/>
    <property type="match status" value="1"/>
</dbReference>
<evidence type="ECO:0000256" key="1">
    <source>
        <dbReference type="ARBA" id="ARBA00022723"/>
    </source>
</evidence>